<name>A0A3A1Y6S1_9GAMM</name>
<dbReference type="Pfam" id="PF06877">
    <property type="entry name" value="RraB"/>
    <property type="match status" value="1"/>
</dbReference>
<dbReference type="Gene3D" id="3.30.70.970">
    <property type="entry name" value="RraB-like"/>
    <property type="match status" value="1"/>
</dbReference>
<feature type="domain" description="Regulator of ribonuclease activity B" evidence="1">
    <location>
        <begin position="14"/>
        <end position="111"/>
    </location>
</feature>
<proteinExistence type="predicted"/>
<dbReference type="AlphaFoldDB" id="A0A3A1Y6S1"/>
<protein>
    <recommendedName>
        <fullName evidence="1">Regulator of ribonuclease activity B domain-containing protein</fullName>
    </recommendedName>
</protein>
<evidence type="ECO:0000313" key="2">
    <source>
        <dbReference type="EMBL" id="RIY33973.1"/>
    </source>
</evidence>
<dbReference type="SUPFAM" id="SSF89946">
    <property type="entry name" value="Hypothetical protein VC0424"/>
    <property type="match status" value="1"/>
</dbReference>
<dbReference type="Proteomes" id="UP000265964">
    <property type="component" value="Unassembled WGS sequence"/>
</dbReference>
<sequence>MYDKAVIEELIDSTIVELKNAGTKPELPHIFLHHILFKSDKHIEDFIAAAAKLDFECDEPEFIEGEFLDENDRVVYPEGCWNLDVVVESTLDDKELIVTDILDILNLVEKFPNNEVEYGLFGTFIETGEDDETVDPVYWTPSDIIE</sequence>
<comment type="caution">
    <text evidence="2">The sequence shown here is derived from an EMBL/GenBank/DDBJ whole genome shotgun (WGS) entry which is preliminary data.</text>
</comment>
<evidence type="ECO:0000313" key="3">
    <source>
        <dbReference type="Proteomes" id="UP000265964"/>
    </source>
</evidence>
<organism evidence="2 3">
    <name type="scientific">Psittacicella gerlachiana</name>
    <dbReference type="NCBI Taxonomy" id="2028574"/>
    <lineage>
        <taxon>Bacteria</taxon>
        <taxon>Pseudomonadati</taxon>
        <taxon>Pseudomonadota</taxon>
        <taxon>Gammaproteobacteria</taxon>
        <taxon>Pasteurellales</taxon>
        <taxon>Psittacicellaceae</taxon>
        <taxon>Psittacicella</taxon>
    </lineage>
</organism>
<dbReference type="InterPro" id="IPR009671">
    <property type="entry name" value="RraB_dom"/>
</dbReference>
<dbReference type="OrthoDB" id="5675988at2"/>
<accession>A0A3A1Y6S1</accession>
<evidence type="ECO:0000259" key="1">
    <source>
        <dbReference type="Pfam" id="PF06877"/>
    </source>
</evidence>
<keyword evidence="3" id="KW-1185">Reference proteome</keyword>
<dbReference type="RefSeq" id="WP_119535042.1">
    <property type="nucleotide sequence ID" value="NZ_NRJF01000179.1"/>
</dbReference>
<dbReference type="EMBL" id="NRJF01000179">
    <property type="protein sequence ID" value="RIY33973.1"/>
    <property type="molecule type" value="Genomic_DNA"/>
</dbReference>
<reference evidence="2 3" key="1">
    <citation type="submission" date="2017-08" db="EMBL/GenBank/DDBJ databases">
        <title>Reclassification of Bisgaard taxon 37 and 44.</title>
        <authorList>
            <person name="Christensen H."/>
        </authorList>
    </citation>
    <scope>NUCLEOTIDE SEQUENCE [LARGE SCALE GENOMIC DNA]</scope>
    <source>
        <strain evidence="2 3">EEAB3T1</strain>
    </source>
</reference>
<gene>
    <name evidence="2" type="ORF">CKF59_05955</name>
</gene>
<dbReference type="InterPro" id="IPR036701">
    <property type="entry name" value="RraB-like_sf"/>
</dbReference>